<reference evidence="3 4" key="1">
    <citation type="submission" date="2024-03" db="EMBL/GenBank/DDBJ databases">
        <title>The Acrasis kona genome and developmental transcriptomes reveal deep origins of eukaryotic multicellular pathways.</title>
        <authorList>
            <person name="Sheikh S."/>
            <person name="Fu C.-J."/>
            <person name="Brown M.W."/>
            <person name="Baldauf S.L."/>
        </authorList>
    </citation>
    <scope>NUCLEOTIDE SEQUENCE [LARGE SCALE GENOMIC DNA]</scope>
    <source>
        <strain evidence="3 4">ATCC MYA-3509</strain>
    </source>
</reference>
<evidence type="ECO:0000256" key="1">
    <source>
        <dbReference type="ARBA" id="ARBA00025788"/>
    </source>
</evidence>
<dbReference type="GO" id="GO:0005737">
    <property type="term" value="C:cytoplasm"/>
    <property type="evidence" value="ECO:0007669"/>
    <property type="project" value="UniProtKB-ARBA"/>
</dbReference>
<dbReference type="InterPro" id="IPR010400">
    <property type="entry name" value="PITH_dom"/>
</dbReference>
<organism evidence="3 4">
    <name type="scientific">Acrasis kona</name>
    <dbReference type="NCBI Taxonomy" id="1008807"/>
    <lineage>
        <taxon>Eukaryota</taxon>
        <taxon>Discoba</taxon>
        <taxon>Heterolobosea</taxon>
        <taxon>Tetramitia</taxon>
        <taxon>Eutetramitia</taxon>
        <taxon>Acrasidae</taxon>
        <taxon>Acrasis</taxon>
    </lineage>
</organism>
<name>A0AAW2ZKN1_9EUKA</name>
<dbReference type="Proteomes" id="UP001431209">
    <property type="component" value="Unassembled WGS sequence"/>
</dbReference>
<dbReference type="AlphaFoldDB" id="A0AAW2ZKN1"/>
<dbReference type="PANTHER" id="PTHR12175:SF5">
    <property type="entry name" value="OS03G0795500 PROTEIN"/>
    <property type="match status" value="1"/>
</dbReference>
<dbReference type="Gene3D" id="2.60.120.470">
    <property type="entry name" value="PITH domain"/>
    <property type="match status" value="1"/>
</dbReference>
<dbReference type="Pfam" id="PF06201">
    <property type="entry name" value="PITH"/>
    <property type="match status" value="1"/>
</dbReference>
<feature type="domain" description="PITH" evidence="2">
    <location>
        <begin position="20"/>
        <end position="197"/>
    </location>
</feature>
<sequence>MAQNVDDLKAMLSQISGSAQAEQTENTKADLTVEIDDASAECLNQSKDHTIKHLITNSKSKTTSFSTYVESANDEQLLITLTFKNKVHIRAIAFQAPNEETCPQTIKIFANKTGMDFDDVNDCAPTETFTLDQEQAADKSGKFVNVKITKFRNISSLTIFVQDNYGADTTKLSAIKLIGQTVEGTNMGNLKKQEDGFAE</sequence>
<dbReference type="EMBL" id="JAOPGA020001687">
    <property type="protein sequence ID" value="KAL0490412.1"/>
    <property type="molecule type" value="Genomic_DNA"/>
</dbReference>
<dbReference type="PROSITE" id="PS51532">
    <property type="entry name" value="PITH"/>
    <property type="match status" value="1"/>
</dbReference>
<dbReference type="InterPro" id="IPR008979">
    <property type="entry name" value="Galactose-bd-like_sf"/>
</dbReference>
<protein>
    <recommendedName>
        <fullName evidence="2">PITH domain-containing protein</fullName>
    </recommendedName>
</protein>
<accession>A0AAW2ZKN1</accession>
<dbReference type="SUPFAM" id="SSF49785">
    <property type="entry name" value="Galactose-binding domain-like"/>
    <property type="match status" value="1"/>
</dbReference>
<evidence type="ECO:0000259" key="2">
    <source>
        <dbReference type="PROSITE" id="PS51532"/>
    </source>
</evidence>
<dbReference type="InterPro" id="IPR045099">
    <property type="entry name" value="PITH1-like"/>
</dbReference>
<evidence type="ECO:0000313" key="4">
    <source>
        <dbReference type="Proteomes" id="UP001431209"/>
    </source>
</evidence>
<keyword evidence="4" id="KW-1185">Reference proteome</keyword>
<comment type="similarity">
    <text evidence="1">Belongs to the PITHD1 family.</text>
</comment>
<dbReference type="InterPro" id="IPR037047">
    <property type="entry name" value="PITH_dom_sf"/>
</dbReference>
<gene>
    <name evidence="3" type="ORF">AKO1_003228</name>
</gene>
<dbReference type="PANTHER" id="PTHR12175">
    <property type="entry name" value="AD039 HT014 THIOREDOXIN FAMILY TRP26"/>
    <property type="match status" value="1"/>
</dbReference>
<comment type="caution">
    <text evidence="3">The sequence shown here is derived from an EMBL/GenBank/DDBJ whole genome shotgun (WGS) entry which is preliminary data.</text>
</comment>
<proteinExistence type="inferred from homology"/>
<evidence type="ECO:0000313" key="3">
    <source>
        <dbReference type="EMBL" id="KAL0490412.1"/>
    </source>
</evidence>